<keyword evidence="4" id="KW-1133">Transmembrane helix</keyword>
<feature type="transmembrane region" description="Helical" evidence="4">
    <location>
        <begin position="21"/>
        <end position="39"/>
    </location>
</feature>
<keyword evidence="7" id="KW-1185">Reference proteome</keyword>
<dbReference type="InterPro" id="IPR036890">
    <property type="entry name" value="HATPase_C_sf"/>
</dbReference>
<dbReference type="InterPro" id="IPR036097">
    <property type="entry name" value="HisK_dim/P_sf"/>
</dbReference>
<keyword evidence="6" id="KW-0418">Kinase</keyword>
<keyword evidence="3" id="KW-0597">Phosphoprotein</keyword>
<dbReference type="RefSeq" id="WP_110255225.1">
    <property type="nucleotide sequence ID" value="NZ_QJKB01000003.1"/>
</dbReference>
<feature type="domain" description="Histidine kinase" evidence="5">
    <location>
        <begin position="366"/>
        <end position="550"/>
    </location>
</feature>
<gene>
    <name evidence="6" type="ORF">DFR42_103222</name>
</gene>
<evidence type="ECO:0000256" key="3">
    <source>
        <dbReference type="ARBA" id="ARBA00022553"/>
    </source>
</evidence>
<dbReference type="PANTHER" id="PTHR43065">
    <property type="entry name" value="SENSOR HISTIDINE KINASE"/>
    <property type="match status" value="1"/>
</dbReference>
<accession>A0A318JJL4</accession>
<feature type="transmembrane region" description="Helical" evidence="4">
    <location>
        <begin position="51"/>
        <end position="70"/>
    </location>
</feature>
<evidence type="ECO:0000259" key="5">
    <source>
        <dbReference type="PROSITE" id="PS50109"/>
    </source>
</evidence>
<dbReference type="CDD" id="cd00082">
    <property type="entry name" value="HisKA"/>
    <property type="match status" value="1"/>
</dbReference>
<dbReference type="SMART" id="SM00387">
    <property type="entry name" value="HATPase_c"/>
    <property type="match status" value="1"/>
</dbReference>
<dbReference type="SMART" id="SM00388">
    <property type="entry name" value="HisKA"/>
    <property type="match status" value="1"/>
</dbReference>
<dbReference type="Proteomes" id="UP000247792">
    <property type="component" value="Unassembled WGS sequence"/>
</dbReference>
<name>A0A318JJL4_9BURK</name>
<comment type="catalytic activity">
    <reaction evidence="1">
        <text>ATP + protein L-histidine = ADP + protein N-phospho-L-histidine.</text>
        <dbReference type="EC" id="2.7.13.3"/>
    </reaction>
</comment>
<dbReference type="Pfam" id="PF00512">
    <property type="entry name" value="HisKA"/>
    <property type="match status" value="1"/>
</dbReference>
<dbReference type="SUPFAM" id="SSF55874">
    <property type="entry name" value="ATPase domain of HSP90 chaperone/DNA topoisomerase II/histidine kinase"/>
    <property type="match status" value="1"/>
</dbReference>
<dbReference type="Pfam" id="PF25323">
    <property type="entry name" value="6TM_PilS"/>
    <property type="match status" value="1"/>
</dbReference>
<dbReference type="GO" id="GO:0000155">
    <property type="term" value="F:phosphorelay sensor kinase activity"/>
    <property type="evidence" value="ECO:0007669"/>
    <property type="project" value="InterPro"/>
</dbReference>
<evidence type="ECO:0000313" key="7">
    <source>
        <dbReference type="Proteomes" id="UP000247792"/>
    </source>
</evidence>
<keyword evidence="6" id="KW-0808">Transferase</keyword>
<reference evidence="6 7" key="1">
    <citation type="submission" date="2018-05" db="EMBL/GenBank/DDBJ databases">
        <title>Genomic Encyclopedia of Type Strains, Phase IV (KMG-IV): sequencing the most valuable type-strain genomes for metagenomic binning, comparative biology and taxonomic classification.</title>
        <authorList>
            <person name="Goeker M."/>
        </authorList>
    </citation>
    <scope>NUCLEOTIDE SEQUENCE [LARGE SCALE GENOMIC DNA]</scope>
    <source>
        <strain evidence="6 7">DSM 19792</strain>
    </source>
</reference>
<keyword evidence="4" id="KW-0472">Membrane</keyword>
<evidence type="ECO:0000313" key="6">
    <source>
        <dbReference type="EMBL" id="PXX43954.1"/>
    </source>
</evidence>
<comment type="caution">
    <text evidence="6">The sequence shown here is derived from an EMBL/GenBank/DDBJ whole genome shotgun (WGS) entry which is preliminary data.</text>
</comment>
<feature type="transmembrane region" description="Helical" evidence="4">
    <location>
        <begin position="152"/>
        <end position="172"/>
    </location>
</feature>
<feature type="transmembrane region" description="Helical" evidence="4">
    <location>
        <begin position="111"/>
        <end position="140"/>
    </location>
</feature>
<dbReference type="Gene3D" id="3.30.565.10">
    <property type="entry name" value="Histidine kinase-like ATPase, C-terminal domain"/>
    <property type="match status" value="1"/>
</dbReference>
<dbReference type="Gene3D" id="1.10.287.130">
    <property type="match status" value="1"/>
</dbReference>
<keyword evidence="4" id="KW-0812">Transmembrane</keyword>
<dbReference type="AlphaFoldDB" id="A0A318JJL4"/>
<dbReference type="PROSITE" id="PS50109">
    <property type="entry name" value="HIS_KIN"/>
    <property type="match status" value="1"/>
</dbReference>
<dbReference type="OrthoDB" id="9815750at2"/>
<evidence type="ECO:0000256" key="1">
    <source>
        <dbReference type="ARBA" id="ARBA00000085"/>
    </source>
</evidence>
<dbReference type="EC" id="2.7.13.3" evidence="2"/>
<dbReference type="PANTHER" id="PTHR43065:SF52">
    <property type="entry name" value="SENSOR PROTEIN KINASE PILS"/>
    <property type="match status" value="1"/>
</dbReference>
<dbReference type="EMBL" id="QJKB01000003">
    <property type="protein sequence ID" value="PXX43954.1"/>
    <property type="molecule type" value="Genomic_DNA"/>
</dbReference>
<evidence type="ECO:0000256" key="2">
    <source>
        <dbReference type="ARBA" id="ARBA00012438"/>
    </source>
</evidence>
<dbReference type="InterPro" id="IPR005467">
    <property type="entry name" value="His_kinase_dom"/>
</dbReference>
<evidence type="ECO:0000256" key="4">
    <source>
        <dbReference type="SAM" id="Phobius"/>
    </source>
</evidence>
<dbReference type="PRINTS" id="PR00344">
    <property type="entry name" value="BCTRLSENSOR"/>
</dbReference>
<dbReference type="Pfam" id="PF02518">
    <property type="entry name" value="HATPase_c"/>
    <property type="match status" value="1"/>
</dbReference>
<dbReference type="InterPro" id="IPR003594">
    <property type="entry name" value="HATPase_dom"/>
</dbReference>
<dbReference type="InterPro" id="IPR003661">
    <property type="entry name" value="HisK_dim/P_dom"/>
</dbReference>
<protein>
    <recommendedName>
        <fullName evidence="2">histidine kinase</fullName>
        <ecNumber evidence="2">2.7.13.3</ecNumber>
    </recommendedName>
</protein>
<dbReference type="SUPFAM" id="SSF47384">
    <property type="entry name" value="Homodimeric domain of signal transducing histidine kinase"/>
    <property type="match status" value="1"/>
</dbReference>
<dbReference type="CDD" id="cd00075">
    <property type="entry name" value="HATPase"/>
    <property type="match status" value="1"/>
</dbReference>
<proteinExistence type="predicted"/>
<sequence>MSEHHSAIGEPSQSFWRSLQTLNASRVVVAASLLILLSLRTDKDVWANEYLFGRDIGLIYLAVAIGFLVLKQLYPRRFMRQLTSQILVDIIIISIMYLASGGNKGGLGILYLFPLAGAAILSPLIWSFFFTSIVVLFLLGESMYHYIRAEDGAPLSQAGLFGAAYFAVVSVVNRLANNLINQERLAAQRGNALAIQQAINQLVISDMGDGILVLNQDACLFEINPAAVRMLGGNLTKEMIGVELADISSLRPIVEVLSSMQGRPNLPDRRKEEEISFVSIRCYLEDVRPELGELAADTATGERNERERPHFVTHLKLRVVAIKGVNAGAKKDRSGSYTIVFMQDVSDIENQAQQLKLASMGRLTASIAHEVRNPLSSISYAASLLNEDLDSLGPDRKQAIRLLKIVDDNVTRLNQLIEDILKLSRKAQSDVTAYYVMDMVTEMVRDFVETRELADDLILVVPDKNFMVDFDPSHLREVVLNLLSNAIRYASGQAGSIRLFAHVNASGRQELHIQDDGPAIPYDVRSHLFEPFYTTSRMGTGLGLYMARELCLNNHALLDYEYRVEETDQGKAEPSGRFVINFSGFSA</sequence>
<dbReference type="InterPro" id="IPR004358">
    <property type="entry name" value="Sig_transdc_His_kin-like_C"/>
</dbReference>
<organism evidence="6 7">
    <name type="scientific">Undibacterium pigrum</name>
    <dbReference type="NCBI Taxonomy" id="401470"/>
    <lineage>
        <taxon>Bacteria</taxon>
        <taxon>Pseudomonadati</taxon>
        <taxon>Pseudomonadota</taxon>
        <taxon>Betaproteobacteria</taxon>
        <taxon>Burkholderiales</taxon>
        <taxon>Oxalobacteraceae</taxon>
        <taxon>Undibacterium</taxon>
    </lineage>
</organism>